<feature type="compositionally biased region" description="Low complexity" evidence="1">
    <location>
        <begin position="31"/>
        <end position="43"/>
    </location>
</feature>
<proteinExistence type="predicted"/>
<evidence type="ECO:0000256" key="1">
    <source>
        <dbReference type="SAM" id="MobiDB-lite"/>
    </source>
</evidence>
<gene>
    <name evidence="2" type="ORF">RR48_09039</name>
</gene>
<feature type="region of interest" description="Disordered" evidence="1">
    <location>
        <begin position="31"/>
        <end position="61"/>
    </location>
</feature>
<accession>A0A194RBM7</accession>
<dbReference type="AlphaFoldDB" id="A0A194RBM7"/>
<reference evidence="2 3" key="1">
    <citation type="journal article" date="2015" name="Nat. Commun.">
        <title>Outbred genome sequencing and CRISPR/Cas9 gene editing in butterflies.</title>
        <authorList>
            <person name="Li X."/>
            <person name="Fan D."/>
            <person name="Zhang W."/>
            <person name="Liu G."/>
            <person name="Zhang L."/>
            <person name="Zhao L."/>
            <person name="Fang X."/>
            <person name="Chen L."/>
            <person name="Dong Y."/>
            <person name="Chen Y."/>
            <person name="Ding Y."/>
            <person name="Zhao R."/>
            <person name="Feng M."/>
            <person name="Zhu Y."/>
            <person name="Feng Y."/>
            <person name="Jiang X."/>
            <person name="Zhu D."/>
            <person name="Xiang H."/>
            <person name="Feng X."/>
            <person name="Li S."/>
            <person name="Wang J."/>
            <person name="Zhang G."/>
            <person name="Kronforst M.R."/>
            <person name="Wang W."/>
        </authorList>
    </citation>
    <scope>NUCLEOTIDE SEQUENCE [LARGE SCALE GENOMIC DNA]</scope>
    <source>
        <strain evidence="2">Ya'a_city_454_Pm</strain>
        <tissue evidence="2">Whole body</tissue>
    </source>
</reference>
<dbReference type="Proteomes" id="UP000053240">
    <property type="component" value="Unassembled WGS sequence"/>
</dbReference>
<sequence>MTYWLRGEEAGAAAERARRRSLRAHAAHAAHVAHAAHAAHAAGDVPPADRRGQRSSLKTRNWKNQLGGLHRCCSLESPKKLRFASGNHLESHTDSVLHHRSDEYLMEVVGEGRPASQRSDLLEAPSLRQEYTSVSCPIIEHVESSPAAPLGEQLDSKLGAPLDKLGEHLSAPADTACDIRFVVNGCTYDSDAAAIPLLADA</sequence>
<organism evidence="2 3">
    <name type="scientific">Papilio machaon</name>
    <name type="common">Old World swallowtail butterfly</name>
    <dbReference type="NCBI Taxonomy" id="76193"/>
    <lineage>
        <taxon>Eukaryota</taxon>
        <taxon>Metazoa</taxon>
        <taxon>Ecdysozoa</taxon>
        <taxon>Arthropoda</taxon>
        <taxon>Hexapoda</taxon>
        <taxon>Insecta</taxon>
        <taxon>Pterygota</taxon>
        <taxon>Neoptera</taxon>
        <taxon>Endopterygota</taxon>
        <taxon>Lepidoptera</taxon>
        <taxon>Glossata</taxon>
        <taxon>Ditrysia</taxon>
        <taxon>Papilionoidea</taxon>
        <taxon>Papilionidae</taxon>
        <taxon>Papilioninae</taxon>
        <taxon>Papilio</taxon>
    </lineage>
</organism>
<evidence type="ECO:0000313" key="3">
    <source>
        <dbReference type="Proteomes" id="UP000053240"/>
    </source>
</evidence>
<keyword evidence="3" id="KW-1185">Reference proteome</keyword>
<name>A0A194RBM7_PAPMA</name>
<protein>
    <submittedName>
        <fullName evidence="2">Uncharacterized protein</fullName>
    </submittedName>
</protein>
<dbReference type="InParanoid" id="A0A194RBM7"/>
<dbReference type="EMBL" id="KQ460398">
    <property type="protein sequence ID" value="KPJ15012.1"/>
    <property type="molecule type" value="Genomic_DNA"/>
</dbReference>
<evidence type="ECO:0000313" key="2">
    <source>
        <dbReference type="EMBL" id="KPJ15012.1"/>
    </source>
</evidence>